<keyword evidence="3" id="KW-1185">Reference proteome</keyword>
<proteinExistence type="predicted"/>
<evidence type="ECO:0000313" key="3">
    <source>
        <dbReference type="Proteomes" id="UP000092444"/>
    </source>
</evidence>
<evidence type="ECO:0000313" key="2">
    <source>
        <dbReference type="EnsemblMetazoa" id="GMOY005805-PA"/>
    </source>
</evidence>
<accession>A0A1B0FPG3</accession>
<dbReference type="EnsemblMetazoa" id="GMOY005805-RA">
    <property type="protein sequence ID" value="GMOY005805-PA"/>
    <property type="gene ID" value="GMOY005805"/>
</dbReference>
<evidence type="ECO:0000256" key="1">
    <source>
        <dbReference type="SAM" id="MobiDB-lite"/>
    </source>
</evidence>
<protein>
    <submittedName>
        <fullName evidence="2">Uncharacterized protein</fullName>
    </submittedName>
</protein>
<name>A0A1B0FPG3_GLOMM</name>
<dbReference type="AlphaFoldDB" id="A0A1B0FPG3"/>
<feature type="region of interest" description="Disordered" evidence="1">
    <location>
        <begin position="1"/>
        <end position="48"/>
    </location>
</feature>
<organism evidence="2 3">
    <name type="scientific">Glossina morsitans morsitans</name>
    <name type="common">Savannah tsetse fly</name>
    <dbReference type="NCBI Taxonomy" id="37546"/>
    <lineage>
        <taxon>Eukaryota</taxon>
        <taxon>Metazoa</taxon>
        <taxon>Ecdysozoa</taxon>
        <taxon>Arthropoda</taxon>
        <taxon>Hexapoda</taxon>
        <taxon>Insecta</taxon>
        <taxon>Pterygota</taxon>
        <taxon>Neoptera</taxon>
        <taxon>Endopterygota</taxon>
        <taxon>Diptera</taxon>
        <taxon>Brachycera</taxon>
        <taxon>Muscomorpha</taxon>
        <taxon>Hippoboscoidea</taxon>
        <taxon>Glossinidae</taxon>
        <taxon>Glossina</taxon>
    </lineage>
</organism>
<feature type="compositionally biased region" description="Acidic residues" evidence="1">
    <location>
        <begin position="25"/>
        <end position="48"/>
    </location>
</feature>
<dbReference type="Proteomes" id="UP000092444">
    <property type="component" value="Unassembled WGS sequence"/>
</dbReference>
<reference evidence="2" key="1">
    <citation type="submission" date="2020-05" db="UniProtKB">
        <authorList>
            <consortium name="EnsemblMetazoa"/>
        </authorList>
    </citation>
    <scope>IDENTIFICATION</scope>
    <source>
        <strain evidence="2">Yale</strain>
    </source>
</reference>
<sequence length="75" mass="8776">MAYSMPKLPSPIYTKHTSIHKNNDDVDVDVDDDDNDDDDDDDNDDNEDDAMVLRDALTLYWCWWLNVVSWLVKNV</sequence>
<dbReference type="VEuPathDB" id="VectorBase:GMOY005805"/>
<dbReference type="EMBL" id="CCAG010010892">
    <property type="status" value="NOT_ANNOTATED_CDS"/>
    <property type="molecule type" value="Genomic_DNA"/>
</dbReference>